<evidence type="ECO:0000313" key="2">
    <source>
        <dbReference type="EMBL" id="MFC4258500.1"/>
    </source>
</evidence>
<proteinExistence type="predicted"/>
<evidence type="ECO:0000313" key="3">
    <source>
        <dbReference type="Proteomes" id="UP001595798"/>
    </source>
</evidence>
<reference evidence="3" key="1">
    <citation type="journal article" date="2019" name="Int. J. Syst. Evol. Microbiol.">
        <title>The Global Catalogue of Microorganisms (GCM) 10K type strain sequencing project: providing services to taxonomists for standard genome sequencing and annotation.</title>
        <authorList>
            <consortium name="The Broad Institute Genomics Platform"/>
            <consortium name="The Broad Institute Genome Sequencing Center for Infectious Disease"/>
            <person name="Wu L."/>
            <person name="Ma J."/>
        </authorList>
    </citation>
    <scope>NUCLEOTIDE SEQUENCE [LARGE SCALE GENOMIC DNA]</scope>
    <source>
        <strain evidence="3">CECT 7297</strain>
    </source>
</reference>
<sequence length="314" mass="35266">MKSTPLVSVIMPAFNSECYIGASVESVLSQDFDNFELIIVDDGSTDKTKLVIDEVIGDDSRVRVLSNGGSKGVSGARNTGIAEAKGDWIAFLDSDDLWCKESLRRRVQTAERYGDCEVITSDYNIWYPGEIGREYPISCHNSVWRKYLSEANSSGACLVFRKPVEVFIESTLTHTSVIMVKSSLLRSLGGFDESLKTYEDVFLWLKLAAYSRGIVYIPFVGAKYRQRDGSLTHSGEPEAKAAAVVFGKLLRDPAFYEYREVLQKNINHHLLLSTYWYRNNGHKIKAIMSALHSVFNNPGDRRALRNLLASLLLR</sequence>
<dbReference type="PANTHER" id="PTHR43685">
    <property type="entry name" value="GLYCOSYLTRANSFERASE"/>
    <property type="match status" value="1"/>
</dbReference>
<dbReference type="Proteomes" id="UP001595798">
    <property type="component" value="Unassembled WGS sequence"/>
</dbReference>
<dbReference type="InterPro" id="IPR050834">
    <property type="entry name" value="Glycosyltransf_2"/>
</dbReference>
<dbReference type="SUPFAM" id="SSF53448">
    <property type="entry name" value="Nucleotide-diphospho-sugar transferases"/>
    <property type="match status" value="1"/>
</dbReference>
<organism evidence="2 3">
    <name type="scientific">Marinobacter lacisalsi</name>
    <dbReference type="NCBI Taxonomy" id="475979"/>
    <lineage>
        <taxon>Bacteria</taxon>
        <taxon>Pseudomonadati</taxon>
        <taxon>Pseudomonadota</taxon>
        <taxon>Gammaproteobacteria</taxon>
        <taxon>Pseudomonadales</taxon>
        <taxon>Marinobacteraceae</taxon>
        <taxon>Marinobacter</taxon>
    </lineage>
</organism>
<dbReference type="InterPro" id="IPR029044">
    <property type="entry name" value="Nucleotide-diphossugar_trans"/>
</dbReference>
<dbReference type="InterPro" id="IPR001173">
    <property type="entry name" value="Glyco_trans_2-like"/>
</dbReference>
<keyword evidence="3" id="KW-1185">Reference proteome</keyword>
<dbReference type="RefSeq" id="WP_379886022.1">
    <property type="nucleotide sequence ID" value="NZ_JBHSDI010000008.1"/>
</dbReference>
<dbReference type="Gene3D" id="3.90.550.10">
    <property type="entry name" value="Spore Coat Polysaccharide Biosynthesis Protein SpsA, Chain A"/>
    <property type="match status" value="1"/>
</dbReference>
<dbReference type="EMBL" id="JBHSDI010000008">
    <property type="protein sequence ID" value="MFC4258500.1"/>
    <property type="molecule type" value="Genomic_DNA"/>
</dbReference>
<dbReference type="Pfam" id="PF00535">
    <property type="entry name" value="Glycos_transf_2"/>
    <property type="match status" value="1"/>
</dbReference>
<dbReference type="CDD" id="cd00761">
    <property type="entry name" value="Glyco_tranf_GTA_type"/>
    <property type="match status" value="1"/>
</dbReference>
<comment type="caution">
    <text evidence="2">The sequence shown here is derived from an EMBL/GenBank/DDBJ whole genome shotgun (WGS) entry which is preliminary data.</text>
</comment>
<gene>
    <name evidence="2" type="ORF">ACFOZ5_05545</name>
</gene>
<evidence type="ECO:0000259" key="1">
    <source>
        <dbReference type="Pfam" id="PF00535"/>
    </source>
</evidence>
<feature type="domain" description="Glycosyltransferase 2-like" evidence="1">
    <location>
        <begin position="8"/>
        <end position="135"/>
    </location>
</feature>
<protein>
    <submittedName>
        <fullName evidence="2">Glycosyltransferase family 2 protein</fullName>
    </submittedName>
</protein>
<name>A0ABV8QDT8_9GAMM</name>
<dbReference type="PANTHER" id="PTHR43685:SF2">
    <property type="entry name" value="GLYCOSYLTRANSFERASE 2-LIKE DOMAIN-CONTAINING PROTEIN"/>
    <property type="match status" value="1"/>
</dbReference>
<accession>A0ABV8QDT8</accession>